<sequence length="100" mass="11011">RVASHACLVPVRGPPTYDSRRQKPVSLPASLPVATKVWNFFPRTSGTRLVTYGLRGLPDHDLAVSINVVRDSGYPLTLTSYNDGFSPSNTSFPLIRKKLN</sequence>
<name>A0ABD0KHU4_9CAEN</name>
<accession>A0ABD0KHU4</accession>
<comment type="caution">
    <text evidence="1">The sequence shown here is derived from an EMBL/GenBank/DDBJ whole genome shotgun (WGS) entry which is preliminary data.</text>
</comment>
<dbReference type="EMBL" id="JACVVK020000174">
    <property type="protein sequence ID" value="KAK7486734.1"/>
    <property type="molecule type" value="Genomic_DNA"/>
</dbReference>
<keyword evidence="2" id="KW-1185">Reference proteome</keyword>
<protein>
    <submittedName>
        <fullName evidence="1">Uncharacterized protein</fullName>
    </submittedName>
</protein>
<gene>
    <name evidence="1" type="ORF">BaRGS_00022018</name>
</gene>
<feature type="non-terminal residue" evidence="1">
    <location>
        <position position="1"/>
    </location>
</feature>
<feature type="non-terminal residue" evidence="1">
    <location>
        <position position="100"/>
    </location>
</feature>
<evidence type="ECO:0000313" key="2">
    <source>
        <dbReference type="Proteomes" id="UP001519460"/>
    </source>
</evidence>
<reference evidence="1 2" key="1">
    <citation type="journal article" date="2023" name="Sci. Data">
        <title>Genome assembly of the Korean intertidal mud-creeper Batillaria attramentaria.</title>
        <authorList>
            <person name="Patra A.K."/>
            <person name="Ho P.T."/>
            <person name="Jun S."/>
            <person name="Lee S.J."/>
            <person name="Kim Y."/>
            <person name="Won Y.J."/>
        </authorList>
    </citation>
    <scope>NUCLEOTIDE SEQUENCE [LARGE SCALE GENOMIC DNA]</scope>
    <source>
        <strain evidence="1">Wonlab-2016</strain>
    </source>
</reference>
<organism evidence="1 2">
    <name type="scientific">Batillaria attramentaria</name>
    <dbReference type="NCBI Taxonomy" id="370345"/>
    <lineage>
        <taxon>Eukaryota</taxon>
        <taxon>Metazoa</taxon>
        <taxon>Spiralia</taxon>
        <taxon>Lophotrochozoa</taxon>
        <taxon>Mollusca</taxon>
        <taxon>Gastropoda</taxon>
        <taxon>Caenogastropoda</taxon>
        <taxon>Sorbeoconcha</taxon>
        <taxon>Cerithioidea</taxon>
        <taxon>Batillariidae</taxon>
        <taxon>Batillaria</taxon>
    </lineage>
</organism>
<dbReference type="Proteomes" id="UP001519460">
    <property type="component" value="Unassembled WGS sequence"/>
</dbReference>
<dbReference type="AlphaFoldDB" id="A0ABD0KHU4"/>
<proteinExistence type="predicted"/>
<evidence type="ECO:0000313" key="1">
    <source>
        <dbReference type="EMBL" id="KAK7486734.1"/>
    </source>
</evidence>